<dbReference type="OrthoDB" id="2135488at2759"/>
<name>N4TVK6_FUSC1</name>
<dbReference type="InterPro" id="IPR052358">
    <property type="entry name" value="Aro_Compnd_Degr_Hydrolases"/>
</dbReference>
<protein>
    <recommendedName>
        <fullName evidence="1">Amidohydrolase-related domain-containing protein</fullName>
    </recommendedName>
</protein>
<feature type="domain" description="Amidohydrolase-related" evidence="1">
    <location>
        <begin position="16"/>
        <end position="252"/>
    </location>
</feature>
<dbReference type="HOGENOM" id="CLU_064039_0_0_1"/>
<dbReference type="PANTHER" id="PTHR35563">
    <property type="entry name" value="BARREL METAL-DEPENDENT HYDROLASE, PUTATIVE (AFU_ORTHOLOGUE AFUA_1G16240)-RELATED"/>
    <property type="match status" value="1"/>
</dbReference>
<evidence type="ECO:0000313" key="3">
    <source>
        <dbReference type="Proteomes" id="UP000016928"/>
    </source>
</evidence>
<dbReference type="AlphaFoldDB" id="N4TVK6"/>
<dbReference type="Pfam" id="PF04909">
    <property type="entry name" value="Amidohydro_2"/>
    <property type="match status" value="1"/>
</dbReference>
<dbReference type="PANTHER" id="PTHR35563:SF2">
    <property type="entry name" value="BARREL METAL-DEPENDENT HYDROLASE, PUTATIVE (AFU_ORTHOLOGUE AFUA_1G16240)-RELATED"/>
    <property type="match status" value="1"/>
</dbReference>
<dbReference type="VEuPathDB" id="FungiDB:FOC1_g10016466"/>
<reference evidence="3" key="1">
    <citation type="submission" date="2012-09" db="EMBL/GenBank/DDBJ databases">
        <title>Genome sequencing and comparative transcriptomics of race 1 and race 4 of banana pathogen: Fusarium oxysporum f. sp. cubense.</title>
        <authorList>
            <person name="Fang X."/>
            <person name="Huang J."/>
        </authorList>
    </citation>
    <scope>NUCLEOTIDE SEQUENCE [LARGE SCALE GENOMIC DNA]</scope>
    <source>
        <strain evidence="3">race 1</strain>
    </source>
</reference>
<dbReference type="InterPro" id="IPR006680">
    <property type="entry name" value="Amidohydro-rel"/>
</dbReference>
<dbReference type="OMA" id="WDSHMHI"/>
<dbReference type="InterPro" id="IPR032466">
    <property type="entry name" value="Metal_Hydrolase"/>
</dbReference>
<gene>
    <name evidence="2" type="ORF">FOC1_g10016466</name>
</gene>
<evidence type="ECO:0000259" key="1">
    <source>
        <dbReference type="Pfam" id="PF04909"/>
    </source>
</evidence>
<dbReference type="Gene3D" id="3.20.20.140">
    <property type="entry name" value="Metal-dependent hydrolases"/>
    <property type="match status" value="1"/>
</dbReference>
<reference evidence="3" key="2">
    <citation type="journal article" date="2014" name="PLoS ONE">
        <title>Genome and Transcriptome Analysis of the Fungal Pathogen Fusarium oxysporum f. sp. cubense Causing Banana Vascular Wilt Disease.</title>
        <authorList>
            <person name="Guo L."/>
            <person name="Han L."/>
            <person name="Yang L."/>
            <person name="Zeng H."/>
            <person name="Fan D."/>
            <person name="Zhu Y."/>
            <person name="Feng Y."/>
            <person name="Wang G."/>
            <person name="Peng C."/>
            <person name="Jiang X."/>
            <person name="Zhou D."/>
            <person name="Ni P."/>
            <person name="Liang C."/>
            <person name="Liu L."/>
            <person name="Wang J."/>
            <person name="Mao C."/>
            <person name="Fang X."/>
            <person name="Peng M."/>
            <person name="Huang J."/>
        </authorList>
    </citation>
    <scope>NUCLEOTIDE SEQUENCE [LARGE SCALE GENOMIC DNA]</scope>
    <source>
        <strain evidence="3">race 1</strain>
    </source>
</reference>
<accession>N4TVK6</accession>
<sequence length="322" mass="36054">MTSPNLTQRIPPDSWDSHMHIVDVENYTLDASAKYRPTSHTLDQALAFETGVGLQNIVLVQPSIYGLDNSCLLDGLRALGTERGRGVVAIDPEAVNEEELRSWHGLGVRGVRLNILSNELAIDAAELERQLMLYADAVRPLGWVVQVYVPMDMVTLLEPIIPKLNVKFCIDHLGHPPLNKYAGADPYDIPGFTSLINLLKNGQTYVKLSAAYRMSTLPDYSDLDPIAKEVIRVAGKTHVVFATDWPHTRFEGLDIKPWMERVLSWCGDDDKIYGMFRGHRGRRTSDLNQLWLGVELDIAVRGISFMVFKADFVPSAMDMCTC</sequence>
<dbReference type="SUPFAM" id="SSF51556">
    <property type="entry name" value="Metallo-dependent hydrolases"/>
    <property type="match status" value="1"/>
</dbReference>
<evidence type="ECO:0000313" key="2">
    <source>
        <dbReference type="EMBL" id="ENH61645.1"/>
    </source>
</evidence>
<organism evidence="2 3">
    <name type="scientific">Fusarium oxysporum f. sp. cubense (strain race 1)</name>
    <name type="common">Panama disease fungus</name>
    <dbReference type="NCBI Taxonomy" id="1229664"/>
    <lineage>
        <taxon>Eukaryota</taxon>
        <taxon>Fungi</taxon>
        <taxon>Dikarya</taxon>
        <taxon>Ascomycota</taxon>
        <taxon>Pezizomycotina</taxon>
        <taxon>Sordariomycetes</taxon>
        <taxon>Hypocreomycetidae</taxon>
        <taxon>Hypocreales</taxon>
        <taxon>Nectriaceae</taxon>
        <taxon>Fusarium</taxon>
        <taxon>Fusarium oxysporum species complex</taxon>
    </lineage>
</organism>
<dbReference type="EMBL" id="KB731261">
    <property type="protein sequence ID" value="ENH61645.1"/>
    <property type="molecule type" value="Genomic_DNA"/>
</dbReference>
<dbReference type="Proteomes" id="UP000016928">
    <property type="component" value="Unassembled WGS sequence"/>
</dbReference>
<proteinExistence type="predicted"/>
<dbReference type="GO" id="GO:0016787">
    <property type="term" value="F:hydrolase activity"/>
    <property type="evidence" value="ECO:0007669"/>
    <property type="project" value="InterPro"/>
</dbReference>